<name>A0A9N9TSH6_PHYSR</name>
<keyword evidence="2 10" id="KW-0645">Protease</keyword>
<dbReference type="InterPro" id="IPR051487">
    <property type="entry name" value="Ser/Thr_Proteases_Immune/Dev"/>
</dbReference>
<feature type="domain" description="Clip" evidence="13">
    <location>
        <begin position="27"/>
        <end position="80"/>
    </location>
</feature>
<dbReference type="InterPro" id="IPR033116">
    <property type="entry name" value="TRYPSIN_SER"/>
</dbReference>
<evidence type="ECO:0000256" key="5">
    <source>
        <dbReference type="ARBA" id="ARBA00022820"/>
    </source>
</evidence>
<dbReference type="InterPro" id="IPR018114">
    <property type="entry name" value="TRYPSIN_HIS"/>
</dbReference>
<sequence length="373" mass="41972">MRPISFIITLFVICASVNTNKAGLYESCRTPNGKPAICTPLPQCRRLLTVIRERERMPPSRLKFVRDSQCGWYRTQLVCCGDDDDYETKNAYVKNASESDQDQCECGYQDLGNNKVSGGQATDIKEFPWMAQIGYANNFRGRTIWACGGTLISPQHVLTAAHCVAGEALRVLGLPTTVKLSEYNTDTEVDYYRGIRKKYVLIGVEKIIPHEKYDIDDPISANDIAVLKLNKKVTCSDFIRPICLPDPNDVPQKGDRLTVAGWGLTETNRISNLLLKVSMPLVEQKRCRKQYWRQGVNLIDSQICAGGEEIKDSCKGDSGGPLMRLTITPPDDIRWRQEGIVSYGHEHCGTRNFPAVYTKVVDFLPWIENVIKN</sequence>
<evidence type="ECO:0000256" key="9">
    <source>
        <dbReference type="ARBA" id="ARBA00052079"/>
    </source>
</evidence>
<dbReference type="AlphaFoldDB" id="A0A9N9TSH6"/>
<dbReference type="FunFam" id="2.40.10.10:FF:000120">
    <property type="entry name" value="Putative serine protease"/>
    <property type="match status" value="1"/>
</dbReference>
<evidence type="ECO:0000259" key="12">
    <source>
        <dbReference type="PROSITE" id="PS50240"/>
    </source>
</evidence>
<evidence type="ECO:0000256" key="11">
    <source>
        <dbReference type="RuleBase" id="RU366078"/>
    </source>
</evidence>
<dbReference type="CDD" id="cd00190">
    <property type="entry name" value="Tryp_SPc"/>
    <property type="match status" value="1"/>
</dbReference>
<keyword evidence="5" id="KW-0353">Hemolymph clotting</keyword>
<evidence type="ECO:0000256" key="6">
    <source>
        <dbReference type="ARBA" id="ARBA00022825"/>
    </source>
</evidence>
<dbReference type="OrthoDB" id="8114044at2759"/>
<evidence type="ECO:0000256" key="8">
    <source>
        <dbReference type="ARBA" id="ARBA00024195"/>
    </source>
</evidence>
<dbReference type="PROSITE" id="PS00134">
    <property type="entry name" value="TRYPSIN_HIS"/>
    <property type="match status" value="1"/>
</dbReference>
<evidence type="ECO:0000313" key="14">
    <source>
        <dbReference type="EMBL" id="CAG9864175.1"/>
    </source>
</evidence>
<dbReference type="Pfam" id="PF00089">
    <property type="entry name" value="Trypsin"/>
    <property type="match status" value="1"/>
</dbReference>
<evidence type="ECO:0000256" key="10">
    <source>
        <dbReference type="RuleBase" id="RU363034"/>
    </source>
</evidence>
<keyword evidence="4 10" id="KW-0378">Hydrolase</keyword>
<dbReference type="PRINTS" id="PR00722">
    <property type="entry name" value="CHYMOTRYPSIN"/>
</dbReference>
<reference evidence="14" key="1">
    <citation type="submission" date="2022-01" db="EMBL/GenBank/DDBJ databases">
        <authorList>
            <person name="King R."/>
        </authorList>
    </citation>
    <scope>NUCLEOTIDE SEQUENCE</scope>
</reference>
<feature type="domain" description="Peptidase S1" evidence="12">
    <location>
        <begin position="116"/>
        <end position="372"/>
    </location>
</feature>
<dbReference type="InterPro" id="IPR001254">
    <property type="entry name" value="Trypsin_dom"/>
</dbReference>
<keyword evidence="11" id="KW-0964">Secreted</keyword>
<organism evidence="14 15">
    <name type="scientific">Phyllotreta striolata</name>
    <name type="common">Striped flea beetle</name>
    <name type="synonym">Crioceris striolata</name>
    <dbReference type="NCBI Taxonomy" id="444603"/>
    <lineage>
        <taxon>Eukaryota</taxon>
        <taxon>Metazoa</taxon>
        <taxon>Ecdysozoa</taxon>
        <taxon>Arthropoda</taxon>
        <taxon>Hexapoda</taxon>
        <taxon>Insecta</taxon>
        <taxon>Pterygota</taxon>
        <taxon>Neoptera</taxon>
        <taxon>Endopterygota</taxon>
        <taxon>Coleoptera</taxon>
        <taxon>Polyphaga</taxon>
        <taxon>Cucujiformia</taxon>
        <taxon>Chrysomeloidea</taxon>
        <taxon>Chrysomelidae</taxon>
        <taxon>Galerucinae</taxon>
        <taxon>Alticini</taxon>
        <taxon>Phyllotreta</taxon>
    </lineage>
</organism>
<comment type="similarity">
    <text evidence="8 11">Belongs to the peptidase S1 family. CLIP subfamily.</text>
</comment>
<evidence type="ECO:0000256" key="4">
    <source>
        <dbReference type="ARBA" id="ARBA00022801"/>
    </source>
</evidence>
<dbReference type="EC" id="3.4.21.-" evidence="10"/>
<dbReference type="EMBL" id="OU900100">
    <property type="protein sequence ID" value="CAG9864175.1"/>
    <property type="molecule type" value="Genomic_DNA"/>
</dbReference>
<dbReference type="PROSITE" id="PS51888">
    <property type="entry name" value="CLIP"/>
    <property type="match status" value="1"/>
</dbReference>
<dbReference type="Proteomes" id="UP001153712">
    <property type="component" value="Chromosome 7"/>
</dbReference>
<dbReference type="SUPFAM" id="SSF50494">
    <property type="entry name" value="Trypsin-like serine proteases"/>
    <property type="match status" value="1"/>
</dbReference>
<dbReference type="InterPro" id="IPR022700">
    <property type="entry name" value="CLIP"/>
</dbReference>
<evidence type="ECO:0000256" key="1">
    <source>
        <dbReference type="ARBA" id="ARBA00022659"/>
    </source>
</evidence>
<comment type="catalytic activity">
    <reaction evidence="9">
        <text>Selective cleavage of 103-Arg-|-Ser-104 and 124-Ile-|-Ile-125 bonds in Limulus clotting factor B to form activated factor B. Cleavage of -Pro-Arg-|-Xaa- bonds in synthetic substrates.</text>
        <dbReference type="EC" id="3.4.21.84"/>
    </reaction>
</comment>
<dbReference type="Pfam" id="PF12032">
    <property type="entry name" value="CLIP"/>
    <property type="match status" value="1"/>
</dbReference>
<keyword evidence="6 10" id="KW-0720">Serine protease</keyword>
<dbReference type="PROSITE" id="PS50240">
    <property type="entry name" value="TRYPSIN_DOM"/>
    <property type="match status" value="1"/>
</dbReference>
<dbReference type="SMART" id="SM00020">
    <property type="entry name" value="Tryp_SPc"/>
    <property type="match status" value="1"/>
</dbReference>
<dbReference type="Gene3D" id="3.30.1640.30">
    <property type="match status" value="1"/>
</dbReference>
<keyword evidence="1" id="KW-0768">Sushi</keyword>
<comment type="subcellular location">
    <subcellularLocation>
        <location evidence="11">Secreted</location>
    </subcellularLocation>
</comment>
<keyword evidence="15" id="KW-1185">Reference proteome</keyword>
<dbReference type="Gene3D" id="2.40.10.10">
    <property type="entry name" value="Trypsin-like serine proteases"/>
    <property type="match status" value="2"/>
</dbReference>
<dbReference type="GO" id="GO:0005576">
    <property type="term" value="C:extracellular region"/>
    <property type="evidence" value="ECO:0007669"/>
    <property type="project" value="UniProtKB-SubCell"/>
</dbReference>
<proteinExistence type="inferred from homology"/>
<dbReference type="InterPro" id="IPR009003">
    <property type="entry name" value="Peptidase_S1_PA"/>
</dbReference>
<dbReference type="PANTHER" id="PTHR24256">
    <property type="entry name" value="TRYPTASE-RELATED"/>
    <property type="match status" value="1"/>
</dbReference>
<dbReference type="PROSITE" id="PS00135">
    <property type="entry name" value="TRYPSIN_SER"/>
    <property type="match status" value="1"/>
</dbReference>
<feature type="signal peptide" evidence="11">
    <location>
        <begin position="1"/>
        <end position="19"/>
    </location>
</feature>
<dbReference type="InterPro" id="IPR038565">
    <property type="entry name" value="CLIP_sf"/>
</dbReference>
<protein>
    <recommendedName>
        <fullName evidence="11">CLIP domain-containing serine protease</fullName>
        <ecNumber evidence="10">3.4.21.-</ecNumber>
    </recommendedName>
</protein>
<dbReference type="GO" id="GO:0004252">
    <property type="term" value="F:serine-type endopeptidase activity"/>
    <property type="evidence" value="ECO:0007669"/>
    <property type="project" value="UniProtKB-UniRule"/>
</dbReference>
<evidence type="ECO:0000313" key="15">
    <source>
        <dbReference type="Proteomes" id="UP001153712"/>
    </source>
</evidence>
<evidence type="ECO:0000256" key="2">
    <source>
        <dbReference type="ARBA" id="ARBA00022670"/>
    </source>
</evidence>
<evidence type="ECO:0000259" key="13">
    <source>
        <dbReference type="PROSITE" id="PS51888"/>
    </source>
</evidence>
<dbReference type="InterPro" id="IPR043504">
    <property type="entry name" value="Peptidase_S1_PA_chymotrypsin"/>
</dbReference>
<feature type="chain" id="PRO_5040542822" description="CLIP domain-containing serine protease" evidence="11">
    <location>
        <begin position="20"/>
        <end position="373"/>
    </location>
</feature>
<dbReference type="GO" id="GO:0042381">
    <property type="term" value="P:hemolymph coagulation"/>
    <property type="evidence" value="ECO:0007669"/>
    <property type="project" value="UniProtKB-KW"/>
</dbReference>
<dbReference type="InterPro" id="IPR001314">
    <property type="entry name" value="Peptidase_S1A"/>
</dbReference>
<dbReference type="GO" id="GO:0006508">
    <property type="term" value="P:proteolysis"/>
    <property type="evidence" value="ECO:0007669"/>
    <property type="project" value="UniProtKB-KW"/>
</dbReference>
<gene>
    <name evidence="14" type="ORF">PHYEVI_LOCUS10432</name>
</gene>
<dbReference type="SMART" id="SM00680">
    <property type="entry name" value="CLIP"/>
    <property type="match status" value="1"/>
</dbReference>
<keyword evidence="7" id="KW-1015">Disulfide bond</keyword>
<accession>A0A9N9TSH6</accession>
<keyword evidence="3 11" id="KW-0732">Signal</keyword>
<evidence type="ECO:0000256" key="3">
    <source>
        <dbReference type="ARBA" id="ARBA00022729"/>
    </source>
</evidence>
<evidence type="ECO:0000256" key="7">
    <source>
        <dbReference type="ARBA" id="ARBA00023157"/>
    </source>
</evidence>
<comment type="domain">
    <text evidence="11">The clip domain consists of 35-55 residues which are 'knitted' together usually by 3 conserved disulfide bonds forming a clip-like compact structure.</text>
</comment>